<protein>
    <submittedName>
        <fullName evidence="3">Amylo-alpha-1,6-glucosidase</fullName>
    </submittedName>
</protein>
<sequence>METDVVSLYGRDYIPIVAPPLPATKIQTHPKTVPVLKDDDVLLICDELGNICNGEQQTAITGLFCQDTRFLSQAELRVGGDRPVLLSFHCTGSHALKVVCTNPKQPNLPAEALSIERSLVIRGALFETLLVTNHQAVPASVTLSLSFASDFQDLFEIRQYGNPRPQRGQTLQPICCDLRHAKGRADFCFAYQGLDGALMETQVQFLGTPPTYLEGMTAKWHLKLEPQGYHTIHYCVRPFTNGAATSRVPVPSSLATADRLAQEERQQWWSQCTEIVTSNPQWNRILRRGMADLYMLLQSFGHGKVLTAGIPWFATLFGRDSIIAAMQTLILNPAIARDTLRTLAHYQGKQVCPERDEQPGKILHELRFGEMARNREIPHTPYYGTVDATPLWLMLYADYYHWTGDRATLEQLWPHALAAMNWIDQQMAATGYLTYNRQAAKGIDNQGWKDSGNCIVNRRGQLAHGPIALCEVQGYVYAAKTRLSALAREFGYGEWGDRWQNEAAALKDRFNRDFWLESEGFYALALDGDGRPVDSLTSNAGQCLMTGICDLEKAQQVGQRLRLPDLFNGWGIRTLSSTSPAYNPIGYHLGSVWPHDTSLIALGLRAIGDGDFALTLVETLFEMVCRQPDLRPPELFCGFDRHTYPQPVQYPVACSPQAWATGSLFQFIQIMVWPLVDASQGKFLVHQPLLPTSIEELHMRNLRVGDTHFHLRLWRTGEKGCDWEVHPA</sequence>
<evidence type="ECO:0000313" key="3">
    <source>
        <dbReference type="EMBL" id="AXY67390.1"/>
    </source>
</evidence>
<keyword evidence="4" id="KW-1185">Reference proteome</keyword>
<dbReference type="InterPro" id="IPR054491">
    <property type="entry name" value="MGH1-like_GH"/>
</dbReference>
<dbReference type="KEGG" id="tsq:D3A95_02195"/>
<proteinExistence type="predicted"/>
<dbReference type="InterPro" id="IPR008928">
    <property type="entry name" value="6-hairpin_glycosidase_sf"/>
</dbReference>
<name>A0A3B7MHR2_9CYAN</name>
<dbReference type="EMBL" id="CP032152">
    <property type="protein sequence ID" value="AXY67390.1"/>
    <property type="molecule type" value="Genomic_DNA"/>
</dbReference>
<dbReference type="Pfam" id="PF22422">
    <property type="entry name" value="MGH1-like_GH"/>
    <property type="match status" value="1"/>
</dbReference>
<dbReference type="GO" id="GO:0005975">
    <property type="term" value="P:carbohydrate metabolic process"/>
    <property type="evidence" value="ECO:0007669"/>
    <property type="project" value="InterPro"/>
</dbReference>
<dbReference type="RefSeq" id="WP_181495971.1">
    <property type="nucleotide sequence ID" value="NZ_CP032152.1"/>
</dbReference>
<dbReference type="InterPro" id="IPR012341">
    <property type="entry name" value="6hp_glycosidase-like_sf"/>
</dbReference>
<feature type="domain" description="Mannosylglycerate hydrolase MGH1-like glycoside hydrolase" evidence="2">
    <location>
        <begin position="320"/>
        <end position="625"/>
    </location>
</feature>
<reference evidence="4" key="1">
    <citation type="submission" date="2018-09" db="EMBL/GenBank/DDBJ databases">
        <title>Complete genome sequence of thermophilic cyanobacteria strain Thermosynechococcus elongatus PKUAC-SCTE542.</title>
        <authorList>
            <person name="Liang Y."/>
            <person name="Tang J."/>
            <person name="Daroch M."/>
        </authorList>
    </citation>
    <scope>NUCLEOTIDE SEQUENCE [LARGE SCALE GENOMIC DNA]</scope>
    <source>
        <strain evidence="4">E542</strain>
    </source>
</reference>
<evidence type="ECO:0000313" key="4">
    <source>
        <dbReference type="Proteomes" id="UP000261812"/>
    </source>
</evidence>
<dbReference type="SUPFAM" id="SSF48208">
    <property type="entry name" value="Six-hairpin glycosidases"/>
    <property type="match status" value="1"/>
</dbReference>
<dbReference type="Gene3D" id="1.50.10.10">
    <property type="match status" value="1"/>
</dbReference>
<evidence type="ECO:0000259" key="2">
    <source>
        <dbReference type="Pfam" id="PF22422"/>
    </source>
</evidence>
<accession>A0A3B7MHR2</accession>
<dbReference type="AlphaFoldDB" id="A0A3B7MHR2"/>
<organism evidence="3 4">
    <name type="scientific">Thermosynechococcus sichuanensis E542</name>
    <dbReference type="NCBI Taxonomy" id="2016101"/>
    <lineage>
        <taxon>Bacteria</taxon>
        <taxon>Bacillati</taxon>
        <taxon>Cyanobacteriota</taxon>
        <taxon>Cyanophyceae</taxon>
        <taxon>Acaryochloridales</taxon>
        <taxon>Thermosynechococcaceae</taxon>
        <taxon>Thermosynechococcus</taxon>
        <taxon>Thermosynechococcus sichuanensis</taxon>
    </lineage>
</organism>
<feature type="domain" description="Putative glycogen debranching enzyme N-terminal" evidence="1">
    <location>
        <begin position="36"/>
        <end position="234"/>
    </location>
</feature>
<dbReference type="InterPro" id="IPR032856">
    <property type="entry name" value="GDE_N_bis"/>
</dbReference>
<dbReference type="Pfam" id="PF14742">
    <property type="entry name" value="GDE_N_bis"/>
    <property type="match status" value="1"/>
</dbReference>
<evidence type="ECO:0000259" key="1">
    <source>
        <dbReference type="Pfam" id="PF14742"/>
    </source>
</evidence>
<gene>
    <name evidence="3" type="ORF">D3A95_02195</name>
</gene>
<dbReference type="Proteomes" id="UP000261812">
    <property type="component" value="Chromosome"/>
</dbReference>